<dbReference type="NCBIfam" id="TIGR00677">
    <property type="entry name" value="fadh2_euk"/>
    <property type="match status" value="1"/>
</dbReference>
<evidence type="ECO:0000256" key="4">
    <source>
        <dbReference type="ARBA" id="ARBA00022630"/>
    </source>
</evidence>
<keyword evidence="4" id="KW-0285">Flavoprotein</keyword>
<keyword evidence="5" id="KW-0274">FAD</keyword>
<dbReference type="PANTHER" id="PTHR45754:SF3">
    <property type="entry name" value="METHYLENETETRAHYDROFOLATE REDUCTASE (NADPH)"/>
    <property type="match status" value="1"/>
</dbReference>
<dbReference type="Gene3D" id="3.20.20.220">
    <property type="match status" value="1"/>
</dbReference>
<dbReference type="GO" id="GO:0035999">
    <property type="term" value="P:tetrahydrofolate interconversion"/>
    <property type="evidence" value="ECO:0007669"/>
    <property type="project" value="UniProtKB-UniPathway"/>
</dbReference>
<dbReference type="GO" id="GO:0005829">
    <property type="term" value="C:cytosol"/>
    <property type="evidence" value="ECO:0007669"/>
    <property type="project" value="TreeGrafter"/>
</dbReference>
<dbReference type="PANTHER" id="PTHR45754">
    <property type="entry name" value="METHYLENETETRAHYDROFOLATE REDUCTASE"/>
    <property type="match status" value="1"/>
</dbReference>
<comment type="similarity">
    <text evidence="3">Belongs to the methylenetetrahydrofolate reductase family.</text>
</comment>
<organism evidence="7 8">
    <name type="scientific">Strigomonas culicis</name>
    <dbReference type="NCBI Taxonomy" id="28005"/>
    <lineage>
        <taxon>Eukaryota</taxon>
        <taxon>Discoba</taxon>
        <taxon>Euglenozoa</taxon>
        <taxon>Kinetoplastea</taxon>
        <taxon>Metakinetoplastina</taxon>
        <taxon>Trypanosomatida</taxon>
        <taxon>Trypanosomatidae</taxon>
        <taxon>Strigomonadinae</taxon>
        <taxon>Strigomonas</taxon>
    </lineage>
</organism>
<comment type="pathway">
    <text evidence="2">One-carbon metabolism; tetrahydrofolate interconversion.</text>
</comment>
<dbReference type="GO" id="GO:0009086">
    <property type="term" value="P:methionine biosynthetic process"/>
    <property type="evidence" value="ECO:0007669"/>
    <property type="project" value="TreeGrafter"/>
</dbReference>
<dbReference type="EMBL" id="ATMH01001816">
    <property type="protein sequence ID" value="EPY34155.1"/>
    <property type="molecule type" value="Genomic_DNA"/>
</dbReference>
<name>S9WEM6_9TRYP</name>
<accession>S9WEM6</accession>
<dbReference type="OrthoDB" id="16284at2759"/>
<evidence type="ECO:0000313" key="8">
    <source>
        <dbReference type="Proteomes" id="UP000015354"/>
    </source>
</evidence>
<reference evidence="7 8" key="1">
    <citation type="journal article" date="2013" name="PLoS ONE">
        <title>Predicting the Proteins of Angomonas deanei, Strigomonas culicis and Their Respective Endosymbionts Reveals New Aspects of the Trypanosomatidae Family.</title>
        <authorList>
            <person name="Motta M.C."/>
            <person name="Martins A.C."/>
            <person name="de Souza S.S."/>
            <person name="Catta-Preta C.M."/>
            <person name="Silva R."/>
            <person name="Klein C.C."/>
            <person name="de Almeida L.G."/>
            <person name="de Lima Cunha O."/>
            <person name="Ciapina L.P."/>
            <person name="Brocchi M."/>
            <person name="Colabardini A.C."/>
            <person name="de Araujo Lima B."/>
            <person name="Machado C.R."/>
            <person name="de Almeida Soares C.M."/>
            <person name="Probst C.M."/>
            <person name="de Menezes C.B."/>
            <person name="Thompson C.E."/>
            <person name="Bartholomeu D.C."/>
            <person name="Gradia D.F."/>
            <person name="Pavoni D.P."/>
            <person name="Grisard E.C."/>
            <person name="Fantinatti-Garboggini F."/>
            <person name="Marchini F.K."/>
            <person name="Rodrigues-Luiz G.F."/>
            <person name="Wagner G."/>
            <person name="Goldman G.H."/>
            <person name="Fietto J.L."/>
            <person name="Elias M.C."/>
            <person name="Goldman M.H."/>
            <person name="Sagot M.F."/>
            <person name="Pereira M."/>
            <person name="Stoco P.H."/>
            <person name="de Mendonca-Neto R.P."/>
            <person name="Teixeira S.M."/>
            <person name="Maciel T.E."/>
            <person name="de Oliveira Mendes T.A."/>
            <person name="Urmenyi T.P."/>
            <person name="de Souza W."/>
            <person name="Schenkman S."/>
            <person name="de Vasconcelos A.T."/>
        </authorList>
    </citation>
    <scope>NUCLEOTIDE SEQUENCE [LARGE SCALE GENOMIC DNA]</scope>
</reference>
<evidence type="ECO:0000313" key="7">
    <source>
        <dbReference type="EMBL" id="EPY34155.1"/>
    </source>
</evidence>
<evidence type="ECO:0000256" key="2">
    <source>
        <dbReference type="ARBA" id="ARBA00004777"/>
    </source>
</evidence>
<evidence type="ECO:0000256" key="6">
    <source>
        <dbReference type="ARBA" id="ARBA00023002"/>
    </source>
</evidence>
<dbReference type="InterPro" id="IPR029041">
    <property type="entry name" value="FAD-linked_oxidoreductase-like"/>
</dbReference>
<dbReference type="UniPathway" id="UPA00193"/>
<dbReference type="InterPro" id="IPR003171">
    <property type="entry name" value="Mehydrof_redctse-like"/>
</dbReference>
<protein>
    <submittedName>
        <fullName evidence="7">Methylenetetrahydrofolate reductase (NADPH)</fullName>
    </submittedName>
</protein>
<evidence type="ECO:0000256" key="3">
    <source>
        <dbReference type="ARBA" id="ARBA00006743"/>
    </source>
</evidence>
<comment type="caution">
    <text evidence="7">The sequence shown here is derived from an EMBL/GenBank/DDBJ whole genome shotgun (WGS) entry which is preliminary data.</text>
</comment>
<dbReference type="Proteomes" id="UP000015354">
    <property type="component" value="Unassembled WGS sequence"/>
</dbReference>
<proteinExistence type="inferred from homology"/>
<dbReference type="SUPFAM" id="SSF51730">
    <property type="entry name" value="FAD-linked oxidoreductase"/>
    <property type="match status" value="1"/>
</dbReference>
<keyword evidence="8" id="KW-1185">Reference proteome</keyword>
<gene>
    <name evidence="7" type="ORF">STCU_01816</name>
</gene>
<dbReference type="Pfam" id="PF02219">
    <property type="entry name" value="MTHFR"/>
    <property type="match status" value="1"/>
</dbReference>
<evidence type="ECO:0000256" key="1">
    <source>
        <dbReference type="ARBA" id="ARBA00001974"/>
    </source>
</evidence>
<evidence type="ECO:0000256" key="5">
    <source>
        <dbReference type="ARBA" id="ARBA00022827"/>
    </source>
</evidence>
<sequence length="309" mass="34769">MAKHIKALLAEENPESEYVSFEFYPPRTEKGEEELMSTVVPAFATQSPIFFDVTWGAGGKTSDTTMRLCKELQEKYPDTPVNMHITCTNMPKGLIKEGLDFAKANHITNIVALRGDPPAGETYQANPDGFQCALDLIKYIREQYGDYFCISAAGYPEGHPARLPEKGRIDPEAYREELAYLKQKVDAGADLIITQLFYDADIFIHFVKECRAIGITVPILPGLLPVTSYPSLTRMVELCKTYLPPDMQATLEELKEKPEELKAYGVRQVVELIRQIKAANIGCNHYHFYTINTTKQTFGALKEMGILKE</sequence>
<dbReference type="AlphaFoldDB" id="S9WEM6"/>
<dbReference type="GO" id="GO:0071949">
    <property type="term" value="F:FAD binding"/>
    <property type="evidence" value="ECO:0007669"/>
    <property type="project" value="TreeGrafter"/>
</dbReference>
<dbReference type="InterPro" id="IPR004621">
    <property type="entry name" value="Fadh2_euk"/>
</dbReference>
<dbReference type="GO" id="GO:0004489">
    <property type="term" value="F:methylenetetrahydrofolate reductase [NAD(P)H] activity"/>
    <property type="evidence" value="ECO:0007669"/>
    <property type="project" value="InterPro"/>
</dbReference>
<dbReference type="CDD" id="cd00537">
    <property type="entry name" value="MTHFR"/>
    <property type="match status" value="1"/>
</dbReference>
<keyword evidence="6" id="KW-0560">Oxidoreductase</keyword>
<comment type="cofactor">
    <cofactor evidence="1">
        <name>FAD</name>
        <dbReference type="ChEBI" id="CHEBI:57692"/>
    </cofactor>
</comment>